<proteinExistence type="predicted"/>
<feature type="transmembrane region" description="Helical" evidence="1">
    <location>
        <begin position="35"/>
        <end position="54"/>
    </location>
</feature>
<dbReference type="Proteomes" id="UP001526225">
    <property type="component" value="Unassembled WGS sequence"/>
</dbReference>
<organism evidence="2 3">
    <name type="scientific">Weissella ceti</name>
    <dbReference type="NCBI Taxonomy" id="759620"/>
    <lineage>
        <taxon>Bacteria</taxon>
        <taxon>Bacillati</taxon>
        <taxon>Bacillota</taxon>
        <taxon>Bacilli</taxon>
        <taxon>Lactobacillales</taxon>
        <taxon>Lactobacillaceae</taxon>
        <taxon>Weissella</taxon>
    </lineage>
</organism>
<protein>
    <submittedName>
        <fullName evidence="2">Uncharacterized protein</fullName>
    </submittedName>
</protein>
<keyword evidence="1" id="KW-1133">Transmembrane helix</keyword>
<comment type="caution">
    <text evidence="2">The sequence shown here is derived from an EMBL/GenBank/DDBJ whole genome shotgun (WGS) entry which is preliminary data.</text>
</comment>
<evidence type="ECO:0000256" key="1">
    <source>
        <dbReference type="SAM" id="Phobius"/>
    </source>
</evidence>
<keyword evidence="1" id="KW-0812">Transmembrane</keyword>
<feature type="transmembrane region" description="Helical" evidence="1">
    <location>
        <begin position="66"/>
        <end position="92"/>
    </location>
</feature>
<dbReference type="PANTHER" id="PTHR47371:SF3">
    <property type="entry name" value="PHOSPHOGLYCEROL TRANSFERASE I"/>
    <property type="match status" value="1"/>
</dbReference>
<dbReference type="RefSeq" id="WP_264336016.1">
    <property type="nucleotide sequence ID" value="NZ_JAOZFE010000001.1"/>
</dbReference>
<dbReference type="PANTHER" id="PTHR47371">
    <property type="entry name" value="LIPOTEICHOIC ACID SYNTHASE"/>
    <property type="match status" value="1"/>
</dbReference>
<keyword evidence="3" id="KW-1185">Reference proteome</keyword>
<feature type="transmembrane region" description="Helical" evidence="1">
    <location>
        <begin position="112"/>
        <end position="136"/>
    </location>
</feature>
<evidence type="ECO:0000313" key="3">
    <source>
        <dbReference type="Proteomes" id="UP001526225"/>
    </source>
</evidence>
<dbReference type="EMBL" id="JAOZFE010000001">
    <property type="protein sequence ID" value="MCW0952539.1"/>
    <property type="molecule type" value="Genomic_DNA"/>
</dbReference>
<accession>A0ABT3E2R4</accession>
<feature type="transmembrane region" description="Helical" evidence="1">
    <location>
        <begin position="205"/>
        <end position="223"/>
    </location>
</feature>
<evidence type="ECO:0000313" key="2">
    <source>
        <dbReference type="EMBL" id="MCW0952539.1"/>
    </source>
</evidence>
<keyword evidence="1" id="KW-0472">Membrane</keyword>
<dbReference type="InterPro" id="IPR050448">
    <property type="entry name" value="OpgB/LTA_synthase_biosynth"/>
</dbReference>
<name>A0ABT3E2R4_9LACO</name>
<reference evidence="2 3" key="1">
    <citation type="submission" date="2022-10" db="EMBL/GenBank/DDBJ databases">
        <title>Weissella fermenti sp. nov., isolated from fermented cabbage.</title>
        <authorList>
            <person name="Lee J.K."/>
            <person name="Baek J.H."/>
            <person name="Choi D.G."/>
            <person name="Kim J.M."/>
            <person name="Jeon C.O."/>
        </authorList>
    </citation>
    <scope>NUCLEOTIDE SEQUENCE [LARGE SCALE GENOMIC DNA]</scope>
    <source>
        <strain evidence="2 3">KACC 18534</strain>
    </source>
</reference>
<sequence length="357" mass="40641">MFYLILCLLLGSGLTYISGRKFGPELTSWRQIPVVLWHSVLLNAFALLVMRYVFDFEDIVLTLLGMTNWVHLLFYLMVVAVLAGIYMLARMYGHKSPIRLTLEDHKLTPCEWAGYSVMSIIVVAGTFVTVGAMWFVGTFGKITPEQLSFQLTSTTDGADSSVMNSVWNGPIVAWLVIVMINLRLLWGSWTLAIKNWHMKEKTFKIWFVIVQLAIVLGSLFFAGHELRVVSLYRSRYTTSEYVKDNYVDPEKAKLTFPKKKRNLIHIYLESYENSYLEKKDGGYMNTNLMPDLQKLSDEGVHFSDTDKFGGPQQTYGSSWSVAGMVNMSAGIPLKVSAKNTMGVMEFSCLERQQWETC</sequence>
<feature type="transmembrane region" description="Helical" evidence="1">
    <location>
        <begin position="171"/>
        <end position="193"/>
    </location>
</feature>
<gene>
    <name evidence="2" type="ORF">OIT44_00315</name>
</gene>